<sequence>MPSQLACFVPQCPRGPGFSSRLVRGAAPGSLARGPGGGGAARARGHFPRSGASQARARRAARGSARRTPSSPAGGAPRPPRPTPRPPAAARSAPSPAAAAAAAAAARRPAPARRRRRRAERPGPRRRRQSAGPSDEQPRSGGPAAAAGAGGRGRPGRGRLKGRVANSSGSDKSISSSPGAAPYKALGAGRRACARRPRGGQSGRLGERRRRLRGGPRPERPAAHSKRSRAGRRRRRRPGGQSRVEVPGECAPAAGACGIFFSGPGIEPAPPTVDAWCLNPWTAREAFLVSSECPLVTPSPALLWDVWLLLW</sequence>
<evidence type="ECO:0000313" key="1">
    <source>
        <dbReference type="EMBL" id="CAN0554970.1"/>
    </source>
</evidence>
<accession>A0AC60A4D0</accession>
<dbReference type="Proteomes" id="UP001162501">
    <property type="component" value="Chromosome 7"/>
</dbReference>
<organism evidence="1 2">
    <name type="scientific">Rangifer tarandus platyrhynchus</name>
    <name type="common">Svalbard reindeer</name>
    <dbReference type="NCBI Taxonomy" id="3082113"/>
    <lineage>
        <taxon>Eukaryota</taxon>
        <taxon>Metazoa</taxon>
        <taxon>Chordata</taxon>
        <taxon>Craniata</taxon>
        <taxon>Vertebrata</taxon>
        <taxon>Euteleostomi</taxon>
        <taxon>Mammalia</taxon>
        <taxon>Eutheria</taxon>
        <taxon>Laurasiatheria</taxon>
        <taxon>Artiodactyla</taxon>
        <taxon>Ruminantia</taxon>
        <taxon>Pecora</taxon>
        <taxon>Cervidae</taxon>
        <taxon>Odocoileinae</taxon>
        <taxon>Rangifer</taxon>
    </lineage>
</organism>
<reference evidence="1" key="1">
    <citation type="submission" date="2023-05" db="EMBL/GenBank/DDBJ databases">
        <authorList>
            <consortium name="ELIXIR-Norway"/>
        </authorList>
    </citation>
    <scope>NUCLEOTIDE SEQUENCE</scope>
</reference>
<proteinExistence type="predicted"/>
<gene>
    <name evidence="1" type="ORF">MRATA1EN22A_LOCUS26761</name>
</gene>
<evidence type="ECO:0000313" key="2">
    <source>
        <dbReference type="Proteomes" id="UP001162501"/>
    </source>
</evidence>
<dbReference type="EMBL" id="OX596091">
    <property type="protein sequence ID" value="CAN0554970.1"/>
    <property type="molecule type" value="Genomic_DNA"/>
</dbReference>
<reference evidence="1" key="2">
    <citation type="submission" date="2025-03" db="EMBL/GenBank/DDBJ databases">
        <authorList>
            <consortium name="ELIXIR-Norway"/>
            <consortium name="Elixir Norway"/>
        </authorList>
    </citation>
    <scope>NUCLEOTIDE SEQUENCE</scope>
</reference>
<protein>
    <submittedName>
        <fullName evidence="1">Uncharacterized protein</fullName>
    </submittedName>
</protein>
<name>A0AC60A4D0_RANTA</name>